<dbReference type="SUPFAM" id="SSF63737">
    <property type="entry name" value="Leukotriene A4 hydrolase N-terminal domain"/>
    <property type="match status" value="1"/>
</dbReference>
<dbReference type="FunFam" id="2.60.40.1730:FF:000002">
    <property type="entry name" value="Aminopeptidase"/>
    <property type="match status" value="1"/>
</dbReference>
<dbReference type="InterPro" id="IPR024571">
    <property type="entry name" value="ERAP1-like_C_dom"/>
</dbReference>
<dbReference type="GO" id="GO:0070006">
    <property type="term" value="F:metalloaminopeptidase activity"/>
    <property type="evidence" value="ECO:0007669"/>
    <property type="project" value="TreeGrafter"/>
</dbReference>
<dbReference type="InterPro" id="IPR042097">
    <property type="entry name" value="Aminopeptidase_N-like_N_sf"/>
</dbReference>
<evidence type="ECO:0000256" key="6">
    <source>
        <dbReference type="ARBA" id="ARBA00022622"/>
    </source>
</evidence>
<dbReference type="FunFam" id="1.10.390.10:FF:000001">
    <property type="entry name" value="Aminopeptidase"/>
    <property type="match status" value="1"/>
</dbReference>
<reference evidence="22" key="1">
    <citation type="submission" date="2025-08" db="UniProtKB">
        <authorList>
            <consortium name="RefSeq"/>
        </authorList>
    </citation>
    <scope>IDENTIFICATION</scope>
    <source>
        <tissue evidence="22">Whole organism</tissue>
    </source>
</reference>
<evidence type="ECO:0000259" key="19">
    <source>
        <dbReference type="Pfam" id="PF11838"/>
    </source>
</evidence>
<comment type="cofactor">
    <cofactor evidence="15 17">
        <name>Zn(2+)</name>
        <dbReference type="ChEBI" id="CHEBI:29105"/>
    </cofactor>
    <text evidence="15 17">Binds 1 zinc ion per subunit.</text>
</comment>
<evidence type="ECO:0000259" key="20">
    <source>
        <dbReference type="Pfam" id="PF17900"/>
    </source>
</evidence>
<evidence type="ECO:0000313" key="21">
    <source>
        <dbReference type="Proteomes" id="UP000504606"/>
    </source>
</evidence>
<keyword evidence="10 15" id="KW-0862">Zinc</keyword>
<dbReference type="Gene3D" id="2.60.40.1730">
    <property type="entry name" value="tricorn interacting facor f3 domain"/>
    <property type="match status" value="1"/>
</dbReference>
<keyword evidence="6" id="KW-0472">Membrane</keyword>
<dbReference type="PRINTS" id="PR00756">
    <property type="entry name" value="ALADIPTASE"/>
</dbReference>
<keyword evidence="21" id="KW-1185">Reference proteome</keyword>
<organism evidence="21 22">
    <name type="scientific">Frankliniella occidentalis</name>
    <name type="common">Western flower thrips</name>
    <name type="synonym">Euthrips occidentalis</name>
    <dbReference type="NCBI Taxonomy" id="133901"/>
    <lineage>
        <taxon>Eukaryota</taxon>
        <taxon>Metazoa</taxon>
        <taxon>Ecdysozoa</taxon>
        <taxon>Arthropoda</taxon>
        <taxon>Hexapoda</taxon>
        <taxon>Insecta</taxon>
        <taxon>Pterygota</taxon>
        <taxon>Neoptera</taxon>
        <taxon>Paraneoptera</taxon>
        <taxon>Thysanoptera</taxon>
        <taxon>Terebrantia</taxon>
        <taxon>Thripoidea</taxon>
        <taxon>Thripidae</taxon>
        <taxon>Frankliniella</taxon>
    </lineage>
</organism>
<dbReference type="AlphaFoldDB" id="A0A6J1RSW6"/>
<dbReference type="CDD" id="cd09601">
    <property type="entry name" value="M1_APN-Q_like"/>
    <property type="match status" value="1"/>
</dbReference>
<name>A0A6J1RSW6_FRAOC</name>
<comment type="subcellular location">
    <subcellularLocation>
        <location evidence="2">Cell membrane</location>
        <topology evidence="2">Lipid-anchor</topology>
        <topology evidence="2">GPI-anchor</topology>
    </subcellularLocation>
    <subcellularLocation>
        <location evidence="1">Cytoplasm</location>
    </subcellularLocation>
</comment>
<keyword evidence="4 17" id="KW-0031">Aminopeptidase</keyword>
<evidence type="ECO:0000256" key="7">
    <source>
        <dbReference type="ARBA" id="ARBA00022670"/>
    </source>
</evidence>
<feature type="binding site" evidence="15">
    <location>
        <position position="328"/>
    </location>
    <ligand>
        <name>Zn(2+)</name>
        <dbReference type="ChEBI" id="CHEBI:29105"/>
        <note>catalytic</note>
    </ligand>
</feature>
<comment type="similarity">
    <text evidence="3 17">Belongs to the peptidase M1 family.</text>
</comment>
<feature type="domain" description="ERAP1-like C-terminal" evidence="19">
    <location>
        <begin position="531"/>
        <end position="846"/>
    </location>
</feature>
<dbReference type="Gene3D" id="1.25.50.20">
    <property type="match status" value="1"/>
</dbReference>
<dbReference type="InterPro" id="IPR027268">
    <property type="entry name" value="Peptidase_M4/M1_CTD_sf"/>
</dbReference>
<accession>A0A6J1RSW6</accession>
<dbReference type="GO" id="GO:0043171">
    <property type="term" value="P:peptide catabolic process"/>
    <property type="evidence" value="ECO:0007669"/>
    <property type="project" value="TreeGrafter"/>
</dbReference>
<dbReference type="InterPro" id="IPR034016">
    <property type="entry name" value="M1_APN-typ"/>
</dbReference>
<dbReference type="GO" id="GO:0006508">
    <property type="term" value="P:proteolysis"/>
    <property type="evidence" value="ECO:0007669"/>
    <property type="project" value="UniProtKB-KW"/>
</dbReference>
<evidence type="ECO:0000256" key="15">
    <source>
        <dbReference type="PIRSR" id="PIRSR634016-3"/>
    </source>
</evidence>
<dbReference type="GO" id="GO:0005737">
    <property type="term" value="C:cytoplasm"/>
    <property type="evidence" value="ECO:0007669"/>
    <property type="project" value="UniProtKB-SubCell"/>
</dbReference>
<keyword evidence="8 15" id="KW-0479">Metal-binding</keyword>
<evidence type="ECO:0000256" key="9">
    <source>
        <dbReference type="ARBA" id="ARBA00022801"/>
    </source>
</evidence>
<dbReference type="Pfam" id="PF11838">
    <property type="entry name" value="ERAP1_C"/>
    <property type="match status" value="1"/>
</dbReference>
<dbReference type="Gene3D" id="1.10.390.10">
    <property type="entry name" value="Neutral Protease Domain 2"/>
    <property type="match status" value="1"/>
</dbReference>
<keyword evidence="9 17" id="KW-0378">Hydrolase</keyword>
<dbReference type="OrthoDB" id="275509at2759"/>
<dbReference type="Pfam" id="PF17900">
    <property type="entry name" value="Peptidase_M1_N"/>
    <property type="match status" value="1"/>
</dbReference>
<evidence type="ECO:0000256" key="14">
    <source>
        <dbReference type="PIRSR" id="PIRSR634016-1"/>
    </source>
</evidence>
<dbReference type="GO" id="GO:0016285">
    <property type="term" value="F:alanyl aminopeptidase activity"/>
    <property type="evidence" value="ECO:0007669"/>
    <property type="project" value="UniProtKB-EC"/>
</dbReference>
<feature type="domain" description="Aminopeptidase N-like N-terminal" evidence="20">
    <location>
        <begin position="18"/>
        <end position="198"/>
    </location>
</feature>
<dbReference type="Gene3D" id="2.60.40.1910">
    <property type="match status" value="1"/>
</dbReference>
<dbReference type="SUPFAM" id="SSF55486">
    <property type="entry name" value="Metalloproteases ('zincins'), catalytic domain"/>
    <property type="match status" value="1"/>
</dbReference>
<feature type="site" description="Transition state stabilizer" evidence="16">
    <location>
        <position position="391"/>
    </location>
</feature>
<evidence type="ECO:0000256" key="2">
    <source>
        <dbReference type="ARBA" id="ARBA00004609"/>
    </source>
</evidence>
<dbReference type="FunFam" id="1.25.50.20:FF:000002">
    <property type="entry name" value="Aminopeptidase"/>
    <property type="match status" value="1"/>
</dbReference>
<dbReference type="InterPro" id="IPR001930">
    <property type="entry name" value="Peptidase_M1"/>
</dbReference>
<dbReference type="InterPro" id="IPR014782">
    <property type="entry name" value="Peptidase_M1_dom"/>
</dbReference>
<keyword evidence="7 17" id="KW-0645">Protease</keyword>
<dbReference type="InterPro" id="IPR045357">
    <property type="entry name" value="Aminopeptidase_N-like_N"/>
</dbReference>
<dbReference type="Pfam" id="PF01433">
    <property type="entry name" value="Peptidase_M1"/>
    <property type="match status" value="1"/>
</dbReference>
<evidence type="ECO:0000256" key="4">
    <source>
        <dbReference type="ARBA" id="ARBA00022438"/>
    </source>
</evidence>
<dbReference type="GeneID" id="113202215"/>
<comment type="catalytic activity">
    <reaction evidence="13">
        <text>Release of an N-terminal amino acid, preferentially alanine, from a wide range of peptides, amides and arylamides.</text>
        <dbReference type="EC" id="3.4.11.14"/>
    </reaction>
</comment>
<feature type="binding site" evidence="15">
    <location>
        <position position="309"/>
    </location>
    <ligand>
        <name>Zn(2+)</name>
        <dbReference type="ChEBI" id="CHEBI:29105"/>
        <note>catalytic</note>
    </ligand>
</feature>
<evidence type="ECO:0000313" key="22">
    <source>
        <dbReference type="RefSeq" id="XP_026272109.1"/>
    </source>
</evidence>
<evidence type="ECO:0000256" key="5">
    <source>
        <dbReference type="ARBA" id="ARBA00022490"/>
    </source>
</evidence>
<evidence type="ECO:0000256" key="8">
    <source>
        <dbReference type="ARBA" id="ARBA00022723"/>
    </source>
</evidence>
<dbReference type="PANTHER" id="PTHR11533">
    <property type="entry name" value="PROTEASE M1 ZINC METALLOPROTEASE"/>
    <property type="match status" value="1"/>
</dbReference>
<gene>
    <name evidence="22" type="primary">LOC113202215</name>
</gene>
<keyword evidence="11 17" id="KW-0482">Metalloprotease</keyword>
<evidence type="ECO:0000256" key="16">
    <source>
        <dbReference type="PIRSR" id="PIRSR634016-4"/>
    </source>
</evidence>
<evidence type="ECO:0000256" key="3">
    <source>
        <dbReference type="ARBA" id="ARBA00010136"/>
    </source>
</evidence>
<dbReference type="EC" id="3.4.11.-" evidence="17"/>
<dbReference type="InterPro" id="IPR050344">
    <property type="entry name" value="Peptidase_M1_aminopeptidases"/>
</dbReference>
<feature type="binding site" evidence="15">
    <location>
        <position position="305"/>
    </location>
    <ligand>
        <name>Zn(2+)</name>
        <dbReference type="ChEBI" id="CHEBI:29105"/>
        <note>catalytic</note>
    </ligand>
</feature>
<evidence type="ECO:0000256" key="1">
    <source>
        <dbReference type="ARBA" id="ARBA00004496"/>
    </source>
</evidence>
<feature type="domain" description="Peptidase M1 membrane alanine aminopeptidase" evidence="18">
    <location>
        <begin position="233"/>
        <end position="450"/>
    </location>
</feature>
<dbReference type="GO" id="GO:0008270">
    <property type="term" value="F:zinc ion binding"/>
    <property type="evidence" value="ECO:0007669"/>
    <property type="project" value="UniProtKB-UniRule"/>
</dbReference>
<dbReference type="RefSeq" id="XP_026272109.1">
    <property type="nucleotide sequence ID" value="XM_026416324.2"/>
</dbReference>
<dbReference type="GO" id="GO:0098552">
    <property type="term" value="C:side of membrane"/>
    <property type="evidence" value="ECO:0007669"/>
    <property type="project" value="UniProtKB-KW"/>
</dbReference>
<sequence>MVLDSHQQYEKLPKCVTPTHYDLYLKPDLQSCTFEGKVVVSLMVSSPTNQVKFHSIDLELSDVELRSGDDKLCTGLSTCDYNESITLDVPSGLQVGSYTLSLKFKGLLDDNFRGFYQAKYTSCDGEERVCAITQFEASKAHRCFPCWDEPSFKATFDITVCCAKDRVALSNMPISSEVIELDHKLVRFARSPIMSTYLVAVVVGEFDYIEQSTPKGVKVRVYTPLKKQEQGQFALDAAVKVLPYFEDFFKILYPLPKMDLIAVPSLSFGAMENWGLITYRETCLLVDPKVSSAKRIQYIALIVAHEIAHQWFGNLVTMEWWDHLWLNEGYATFMEFLSVAKLFPDYNIWNQFITLVYSPAMKMDALKTSHPVEVPVKHPLHVDEIFDDISYNKGASLIRMLHGYIGDDDFERGMNMYLNKFQYKNASTNDLWKVLEEASQKPISSIMPNWTKLSGYPVIFVEREQVGNKCKLLLKQYKFCASGNESDSKFENWIIPMEYRTEKTQGNSTGRFELASKEDVLFINGLNKNDWVKLNPGQYGFYRVHYSPDMLENLMPAISNLSLPPIDRLGLLDDLFALVQGGYSTSDKILDLLLSMSKEDSCMVWSTMSSVLMRLKKLVEYADDSILSHYMAFGRKLLHEIRQNISWDPKPNESHEDKLLRSSILDLLGEFEDETVITEAEKRLKAHLDGSLEVLPDLRGVVYAIGVKNANQDLYKSVIDMYHAASLQEEKERILYALAAMKDQVLISQLLNFALSKHVRKETSLDVLSAISQTRTGREQVWNYTQHHWKNIFEGYAGSFALPHFISGVFSHAASDNMATDLEEFSKNHKVLGMERTIDQAIEKIRVNVGWLERDTQLIASFLKTHV</sequence>
<dbReference type="FunFam" id="2.60.40.1910:FF:000002">
    <property type="entry name" value="Aminopeptidase"/>
    <property type="match status" value="1"/>
</dbReference>
<dbReference type="GO" id="GO:0005615">
    <property type="term" value="C:extracellular space"/>
    <property type="evidence" value="ECO:0007669"/>
    <property type="project" value="TreeGrafter"/>
</dbReference>
<evidence type="ECO:0000256" key="10">
    <source>
        <dbReference type="ARBA" id="ARBA00022833"/>
    </source>
</evidence>
<dbReference type="KEGG" id="foc:113202215"/>
<keyword evidence="6" id="KW-0325">Glycoprotein</keyword>
<feature type="active site" description="Proton acceptor" evidence="14">
    <location>
        <position position="306"/>
    </location>
</feature>
<evidence type="ECO:0000256" key="13">
    <source>
        <dbReference type="ARBA" id="ARBA00052895"/>
    </source>
</evidence>
<protein>
    <recommendedName>
        <fullName evidence="17">Aminopeptidase</fullName>
        <ecNumber evidence="17">3.4.11.-</ecNumber>
    </recommendedName>
</protein>
<evidence type="ECO:0000256" key="11">
    <source>
        <dbReference type="ARBA" id="ARBA00023049"/>
    </source>
</evidence>
<keyword evidence="12" id="KW-0449">Lipoprotein</keyword>
<evidence type="ECO:0000256" key="12">
    <source>
        <dbReference type="ARBA" id="ARBA00023288"/>
    </source>
</evidence>
<evidence type="ECO:0000256" key="17">
    <source>
        <dbReference type="RuleBase" id="RU364040"/>
    </source>
</evidence>
<dbReference type="Proteomes" id="UP000504606">
    <property type="component" value="Unplaced"/>
</dbReference>
<dbReference type="GO" id="GO:0042277">
    <property type="term" value="F:peptide binding"/>
    <property type="evidence" value="ECO:0007669"/>
    <property type="project" value="TreeGrafter"/>
</dbReference>
<proteinExistence type="inferred from homology"/>
<keyword evidence="6" id="KW-0336">GPI-anchor</keyword>
<keyword evidence="5" id="KW-0963">Cytoplasm</keyword>
<dbReference type="GO" id="GO:0005886">
    <property type="term" value="C:plasma membrane"/>
    <property type="evidence" value="ECO:0007669"/>
    <property type="project" value="UniProtKB-SubCell"/>
</dbReference>
<evidence type="ECO:0000259" key="18">
    <source>
        <dbReference type="Pfam" id="PF01433"/>
    </source>
</evidence>
<dbReference type="PANTHER" id="PTHR11533:SF174">
    <property type="entry name" value="PUROMYCIN-SENSITIVE AMINOPEPTIDASE-RELATED"/>
    <property type="match status" value="1"/>
</dbReference>